<accession>A0A0E9SG88</accession>
<protein>
    <submittedName>
        <fullName evidence="2">Uncharacterized protein</fullName>
    </submittedName>
</protein>
<name>A0A0E9SG88_ANGAN</name>
<feature type="compositionally biased region" description="Low complexity" evidence="1">
    <location>
        <begin position="89"/>
        <end position="109"/>
    </location>
</feature>
<dbReference type="EMBL" id="GBXM01068862">
    <property type="protein sequence ID" value="JAH39715.1"/>
    <property type="molecule type" value="Transcribed_RNA"/>
</dbReference>
<proteinExistence type="predicted"/>
<dbReference type="AlphaFoldDB" id="A0A0E9SG88"/>
<evidence type="ECO:0000256" key="1">
    <source>
        <dbReference type="SAM" id="MobiDB-lite"/>
    </source>
</evidence>
<organism evidence="2">
    <name type="scientific">Anguilla anguilla</name>
    <name type="common">European freshwater eel</name>
    <name type="synonym">Muraena anguilla</name>
    <dbReference type="NCBI Taxonomy" id="7936"/>
    <lineage>
        <taxon>Eukaryota</taxon>
        <taxon>Metazoa</taxon>
        <taxon>Chordata</taxon>
        <taxon>Craniata</taxon>
        <taxon>Vertebrata</taxon>
        <taxon>Euteleostomi</taxon>
        <taxon>Actinopterygii</taxon>
        <taxon>Neopterygii</taxon>
        <taxon>Teleostei</taxon>
        <taxon>Anguilliformes</taxon>
        <taxon>Anguillidae</taxon>
        <taxon>Anguilla</taxon>
    </lineage>
</organism>
<reference evidence="2" key="2">
    <citation type="journal article" date="2015" name="Fish Shellfish Immunol.">
        <title>Early steps in the European eel (Anguilla anguilla)-Vibrio vulnificus interaction in the gills: Role of the RtxA13 toxin.</title>
        <authorList>
            <person name="Callol A."/>
            <person name="Pajuelo D."/>
            <person name="Ebbesson L."/>
            <person name="Teles M."/>
            <person name="MacKenzie S."/>
            <person name="Amaro C."/>
        </authorList>
    </citation>
    <scope>NUCLEOTIDE SEQUENCE</scope>
</reference>
<evidence type="ECO:0000313" key="2">
    <source>
        <dbReference type="EMBL" id="JAH39715.1"/>
    </source>
</evidence>
<sequence>MKDRMSFHPRLHQHHVRVNVLLVSLQALDDAGVGLQTAFPELVQVVHHVVIRLVHLGLGGLLQGVQHDLQVLLELAPDGQGDVPRRRTGSGASRTGARSRSPGSPAAAA</sequence>
<reference evidence="2" key="1">
    <citation type="submission" date="2014-11" db="EMBL/GenBank/DDBJ databases">
        <authorList>
            <person name="Amaro Gonzalez C."/>
        </authorList>
    </citation>
    <scope>NUCLEOTIDE SEQUENCE</scope>
</reference>
<feature type="region of interest" description="Disordered" evidence="1">
    <location>
        <begin position="76"/>
        <end position="109"/>
    </location>
</feature>